<accession>Q6IL38</accession>
<evidence type="ECO:0000313" key="1">
    <source>
        <dbReference type="EMBL" id="DAA03023.1"/>
    </source>
</evidence>
<reference evidence="1" key="1">
    <citation type="journal article" date="2003" name="Genome Biol.">
        <title>An integrated gene annotation and transcriptional profiling approach towards the full gene content of the Drosophila genome.</title>
        <authorList>
            <person name="Hild M."/>
            <person name="Beckmann B."/>
            <person name="Haas S.A."/>
            <person name="Koch B."/>
            <person name="Solovyev V."/>
            <person name="Busold C."/>
            <person name="Fellenberg K."/>
            <person name="Boutros M."/>
            <person name="Vingron M."/>
            <person name="Sauer F."/>
            <person name="Hoheisel J.D."/>
            <person name="Paro R."/>
        </authorList>
    </citation>
    <scope>NUCLEOTIDE SEQUENCE</scope>
</reference>
<organism evidence="1">
    <name type="scientific">Drosophila melanogaster</name>
    <name type="common">Fruit fly</name>
    <dbReference type="NCBI Taxonomy" id="7227"/>
    <lineage>
        <taxon>Eukaryota</taxon>
        <taxon>Metazoa</taxon>
        <taxon>Ecdysozoa</taxon>
        <taxon>Arthropoda</taxon>
        <taxon>Hexapoda</taxon>
        <taxon>Insecta</taxon>
        <taxon>Pterygota</taxon>
        <taxon>Neoptera</taxon>
        <taxon>Endopterygota</taxon>
        <taxon>Diptera</taxon>
        <taxon>Brachycera</taxon>
        <taxon>Muscomorpha</taxon>
        <taxon>Ephydroidea</taxon>
        <taxon>Drosophilidae</taxon>
        <taxon>Drosophila</taxon>
        <taxon>Sophophora</taxon>
    </lineage>
</organism>
<gene>
    <name evidence="1" type="ORF">HDC10482</name>
</gene>
<name>Q6IL38_DROME</name>
<dbReference type="AlphaFoldDB" id="Q6IL38"/>
<proteinExistence type="predicted"/>
<sequence>MREADPGSPQREEQSLPGISICICIWICKRAKGLGWVDHQGQRPHPDQRVIDMQSLLLPQHCGISASFLFAHCNGATTTTATSTATANATTVATTDDDNNGISSSGLIGCLRSLVLKLRSRLGGGGGATARTTLDWP</sequence>
<dbReference type="EMBL" id="BK002178">
    <property type="protein sequence ID" value="DAA03023.1"/>
    <property type="molecule type" value="Genomic_DNA"/>
</dbReference>
<protein>
    <submittedName>
        <fullName evidence="1">HDC10482</fullName>
    </submittedName>
</protein>